<feature type="domain" description="Radical SAM core" evidence="9">
    <location>
        <begin position="33"/>
        <end position="224"/>
    </location>
</feature>
<comment type="function">
    <text evidence="8">Catalyzes the complex heterocyclic radical-mediated conversion of 6-carboxy-5,6,7,8-tetrahydropterin (CPH4) to 7-carboxy-7-deazaguanine (CDG), a step common to the biosynthetic pathways of all 7-deazapurine-containing compounds.</text>
</comment>
<reference key="1">
    <citation type="submission" date="2011-09" db="EMBL/GenBank/DDBJ databases">
        <title>Genomic characterization of the Taylorella genus.</title>
        <authorList>
            <person name="Hebert L."/>
            <person name="Moumen B."/>
            <person name="Pons N."/>
            <person name="Duquesne F."/>
            <person name="Breuil M.-F."/>
            <person name="Goux D."/>
            <person name="Batto J.-M."/>
            <person name="Renault P."/>
            <person name="Laugier C."/>
            <person name="Petry S."/>
        </authorList>
    </citation>
    <scope>NUCLEOTIDE SEQUENCE</scope>
    <source>
        <strain>MCE3</strain>
    </source>
</reference>
<feature type="binding site" evidence="8">
    <location>
        <begin position="27"/>
        <end position="29"/>
    </location>
    <ligand>
        <name>substrate</name>
    </ligand>
</feature>
<organism evidence="10 11">
    <name type="scientific">Taylorella asinigenitalis (strain MCE3)</name>
    <dbReference type="NCBI Taxonomy" id="1008459"/>
    <lineage>
        <taxon>Bacteria</taxon>
        <taxon>Pseudomonadati</taxon>
        <taxon>Pseudomonadota</taxon>
        <taxon>Betaproteobacteria</taxon>
        <taxon>Burkholderiales</taxon>
        <taxon>Alcaligenaceae</taxon>
        <taxon>Taylorella</taxon>
    </lineage>
</organism>
<sequence>MKTINIKSLSDASDEPQFRIVEIFKSLQGEGYNTGMPSVFVRLGRCNLSCEWCDTNYEEFEYKPLSRVLAAVGAFDVRNIILTGGEPSVHPRVEELVAAFKARGYFMCIESNGLARVPVGIDFIAISPKYCYKERYEQAVGFDVDELRIVVDSVAMLSHSIDDFMSWAEAMASKFPAKHRFLSPLELEGQMNILQTIETIGKLNAKGKQRWALSLQTHKLAGIE</sequence>
<dbReference type="UniPathway" id="UPA00391"/>
<dbReference type="GO" id="GO:0051539">
    <property type="term" value="F:4 iron, 4 sulfur cluster binding"/>
    <property type="evidence" value="ECO:0007669"/>
    <property type="project" value="UniProtKB-UniRule"/>
</dbReference>
<dbReference type="GO" id="GO:0000287">
    <property type="term" value="F:magnesium ion binding"/>
    <property type="evidence" value="ECO:0007669"/>
    <property type="project" value="UniProtKB-UniRule"/>
</dbReference>
<dbReference type="EMBL" id="CP003059">
    <property type="protein sequence ID" value="AEP36049.1"/>
    <property type="molecule type" value="Genomic_DNA"/>
</dbReference>
<feature type="binding site" evidence="8">
    <location>
        <position position="53"/>
    </location>
    <ligand>
        <name>[4Fe-4S] cluster</name>
        <dbReference type="ChEBI" id="CHEBI:49883"/>
        <note>4Fe-4S-S-AdoMet</note>
    </ligand>
</feature>
<feature type="binding site" evidence="8">
    <location>
        <position position="85"/>
    </location>
    <ligand>
        <name>S-adenosyl-L-methionine</name>
        <dbReference type="ChEBI" id="CHEBI:59789"/>
    </ligand>
</feature>
<evidence type="ECO:0000313" key="10">
    <source>
        <dbReference type="EMBL" id="AEP36049.1"/>
    </source>
</evidence>
<comment type="pathway">
    <text evidence="8">Purine metabolism; 7-cyano-7-deazaguanine biosynthesis.</text>
</comment>
<comment type="cofactor">
    <cofactor evidence="8">
        <name>Mg(2+)</name>
        <dbReference type="ChEBI" id="CHEBI:18420"/>
    </cofactor>
</comment>
<dbReference type="PANTHER" id="PTHR42836:SF1">
    <property type="entry name" value="7-CARBOXY-7-DEAZAGUANINE SYNTHASE"/>
    <property type="match status" value="1"/>
</dbReference>
<gene>
    <name evidence="8" type="primary">queE</name>
    <name evidence="10" type="ordered locus">TASI_0260</name>
</gene>
<feature type="binding site" evidence="8">
    <location>
        <position position="50"/>
    </location>
    <ligand>
        <name>[4Fe-4S] cluster</name>
        <dbReference type="ChEBI" id="CHEBI:49883"/>
        <note>4Fe-4S-S-AdoMet</note>
    </ligand>
</feature>
<evidence type="ECO:0000313" key="11">
    <source>
        <dbReference type="Proteomes" id="UP000009284"/>
    </source>
</evidence>
<comment type="catalytic activity">
    <reaction evidence="8">
        <text>6-carboxy-5,6,7,8-tetrahydropterin + H(+) = 7-carboxy-7-carbaguanine + NH4(+)</text>
        <dbReference type="Rhea" id="RHEA:27974"/>
        <dbReference type="ChEBI" id="CHEBI:15378"/>
        <dbReference type="ChEBI" id="CHEBI:28938"/>
        <dbReference type="ChEBI" id="CHEBI:61032"/>
        <dbReference type="ChEBI" id="CHEBI:61036"/>
        <dbReference type="EC" id="4.3.99.3"/>
    </reaction>
</comment>
<dbReference type="GO" id="GO:0008616">
    <property type="term" value="P:tRNA queuosine(34) biosynthetic process"/>
    <property type="evidence" value="ECO:0007669"/>
    <property type="project" value="UniProtKB-UniRule"/>
</dbReference>
<comment type="caution">
    <text evidence="8">Lacks conserved residue(s) required for the propagation of feature annotation.</text>
</comment>
<feature type="binding site" evidence="8">
    <location>
        <position position="55"/>
    </location>
    <ligand>
        <name>Mg(2+)</name>
        <dbReference type="ChEBI" id="CHEBI:18420"/>
    </ligand>
</feature>
<evidence type="ECO:0000256" key="5">
    <source>
        <dbReference type="ARBA" id="ARBA00023004"/>
    </source>
</evidence>
<dbReference type="KEGG" id="tas:TASI_0260"/>
<comment type="similarity">
    <text evidence="8">Belongs to the radical SAM superfamily. 7-carboxy-7-deazaguanine synthase family.</text>
</comment>
<dbReference type="Proteomes" id="UP000009284">
    <property type="component" value="Chromosome"/>
</dbReference>
<comment type="cofactor">
    <cofactor evidence="8">
        <name>S-adenosyl-L-methionine</name>
        <dbReference type="ChEBI" id="CHEBI:59789"/>
    </cofactor>
    <text evidence="8">Binds 1 S-adenosyl-L-methionine per subunit.</text>
</comment>
<dbReference type="PIRSF" id="PIRSF000370">
    <property type="entry name" value="QueE"/>
    <property type="match status" value="1"/>
</dbReference>
<evidence type="ECO:0000259" key="9">
    <source>
        <dbReference type="PROSITE" id="PS51918"/>
    </source>
</evidence>
<evidence type="ECO:0000256" key="3">
    <source>
        <dbReference type="ARBA" id="ARBA00022723"/>
    </source>
</evidence>
<keyword evidence="7 8" id="KW-0456">Lyase</keyword>
<keyword evidence="6 8" id="KW-0411">Iron-sulfur</keyword>
<proteinExistence type="inferred from homology"/>
<keyword evidence="4 8" id="KW-0460">Magnesium</keyword>
<protein>
    <recommendedName>
        <fullName evidence="8">7-carboxy-7-deazaguanine synthase</fullName>
        <shortName evidence="8">CDG synthase</shortName>
        <ecNumber evidence="8">4.3.99.3</ecNumber>
    </recommendedName>
    <alternativeName>
        <fullName evidence="8">Queuosine biosynthesis protein QueE</fullName>
    </alternativeName>
</protein>
<feature type="binding site" evidence="8">
    <location>
        <position position="83"/>
    </location>
    <ligand>
        <name>substrate</name>
    </ligand>
</feature>
<dbReference type="PANTHER" id="PTHR42836">
    <property type="entry name" value="7-CARBOXY-7-DEAZAGUANINE SYNTHASE"/>
    <property type="match status" value="1"/>
</dbReference>
<keyword evidence="5 8" id="KW-0408">Iron</keyword>
<dbReference type="GO" id="GO:1904047">
    <property type="term" value="F:S-adenosyl-L-methionine binding"/>
    <property type="evidence" value="ECO:0007669"/>
    <property type="project" value="UniProtKB-UniRule"/>
</dbReference>
<feature type="binding site" evidence="8">
    <location>
        <position position="42"/>
    </location>
    <ligand>
        <name>substrate</name>
    </ligand>
</feature>
<dbReference type="InterPro" id="IPR058240">
    <property type="entry name" value="rSAM_sf"/>
</dbReference>
<dbReference type="InterPro" id="IPR013785">
    <property type="entry name" value="Aldolase_TIM"/>
</dbReference>
<dbReference type="HAMAP" id="MF_00917">
    <property type="entry name" value="QueE"/>
    <property type="match status" value="1"/>
</dbReference>
<evidence type="ECO:0000256" key="2">
    <source>
        <dbReference type="ARBA" id="ARBA00022691"/>
    </source>
</evidence>
<dbReference type="RefSeq" id="WP_014110947.1">
    <property type="nucleotide sequence ID" value="NC_016043.1"/>
</dbReference>
<evidence type="ECO:0000256" key="8">
    <source>
        <dbReference type="HAMAP-Rule" id="MF_00917"/>
    </source>
</evidence>
<keyword evidence="3 8" id="KW-0479">Metal-binding</keyword>
<dbReference type="SUPFAM" id="SSF102114">
    <property type="entry name" value="Radical SAM enzymes"/>
    <property type="match status" value="1"/>
</dbReference>
<keyword evidence="8" id="KW-0671">Queuosine biosynthesis</keyword>
<dbReference type="Gene3D" id="3.20.20.70">
    <property type="entry name" value="Aldolase class I"/>
    <property type="match status" value="1"/>
</dbReference>
<evidence type="ECO:0000256" key="1">
    <source>
        <dbReference type="ARBA" id="ARBA00022485"/>
    </source>
</evidence>
<keyword evidence="11" id="KW-1185">Reference proteome</keyword>
<comment type="cofactor">
    <cofactor evidence="8">
        <name>[4Fe-4S] cluster</name>
        <dbReference type="ChEBI" id="CHEBI:49883"/>
    </cofactor>
    <text evidence="8">Binds 1 [4Fe-4S] cluster. The cluster is coordinated with 3 cysteines and an exchangeable S-adenosyl-L-methionine.</text>
</comment>
<dbReference type="PROSITE" id="PS51918">
    <property type="entry name" value="RADICAL_SAM"/>
    <property type="match status" value="1"/>
</dbReference>
<dbReference type="InterPro" id="IPR007197">
    <property type="entry name" value="rSAM"/>
</dbReference>
<evidence type="ECO:0000256" key="4">
    <source>
        <dbReference type="ARBA" id="ARBA00022842"/>
    </source>
</evidence>
<accession>G4QDN2</accession>
<dbReference type="EC" id="4.3.99.3" evidence="8"/>
<feature type="binding site" evidence="8">
    <location>
        <position position="46"/>
    </location>
    <ligand>
        <name>[4Fe-4S] cluster</name>
        <dbReference type="ChEBI" id="CHEBI:49883"/>
        <note>4Fe-4S-S-AdoMet</note>
    </ligand>
</feature>
<dbReference type="AlphaFoldDB" id="G4QDN2"/>
<feature type="binding site" evidence="8">
    <location>
        <begin position="127"/>
        <end position="129"/>
    </location>
    <ligand>
        <name>S-adenosyl-L-methionine</name>
        <dbReference type="ChEBI" id="CHEBI:59789"/>
    </ligand>
</feature>
<feature type="binding site" evidence="8">
    <location>
        <begin position="52"/>
        <end position="54"/>
    </location>
    <ligand>
        <name>S-adenosyl-L-methionine</name>
        <dbReference type="ChEBI" id="CHEBI:59789"/>
    </ligand>
</feature>
<dbReference type="InterPro" id="IPR024924">
    <property type="entry name" value="7-CO-7-deazaguanine_synth-like"/>
</dbReference>
<dbReference type="STRING" id="1008459.TASI_0260"/>
<keyword evidence="1 8" id="KW-0004">4Fe-4S</keyword>
<dbReference type="eggNOG" id="COG0602">
    <property type="taxonomic scope" value="Bacteria"/>
</dbReference>
<dbReference type="GO" id="GO:0016840">
    <property type="term" value="F:carbon-nitrogen lyase activity"/>
    <property type="evidence" value="ECO:0007669"/>
    <property type="project" value="UniProtKB-UniRule"/>
</dbReference>
<dbReference type="HOGENOM" id="CLU_066739_0_0_4"/>
<name>G4QDN2_TAYAM</name>
<comment type="subunit">
    <text evidence="8">Homodimer.</text>
</comment>
<dbReference type="Pfam" id="PF04055">
    <property type="entry name" value="Radical_SAM"/>
    <property type="match status" value="1"/>
</dbReference>
<evidence type="ECO:0000256" key="6">
    <source>
        <dbReference type="ARBA" id="ARBA00023014"/>
    </source>
</evidence>
<evidence type="ECO:0000256" key="7">
    <source>
        <dbReference type="ARBA" id="ARBA00023239"/>
    </source>
</evidence>
<dbReference type="SFLD" id="SFLDS00029">
    <property type="entry name" value="Radical_SAM"/>
    <property type="match status" value="1"/>
</dbReference>
<keyword evidence="2 8" id="KW-0949">S-adenosyl-L-methionine</keyword>
<reference evidence="10 11" key="2">
    <citation type="journal article" date="2012" name="PLoS ONE">
        <title>Genomic characterization of the taylorella genus.</title>
        <authorList>
            <person name="Hebert L."/>
            <person name="Moumen B."/>
            <person name="Pons N."/>
            <person name="Duquesne F."/>
            <person name="Breuil M.F."/>
            <person name="Goux D."/>
            <person name="Batto J.M."/>
            <person name="Laugier C."/>
            <person name="Renault P."/>
            <person name="Petry S."/>
        </authorList>
    </citation>
    <scope>NUCLEOTIDE SEQUENCE [LARGE SCALE GENOMIC DNA]</scope>
    <source>
        <strain evidence="10 11">MCE3</strain>
    </source>
</reference>
<dbReference type="CDD" id="cd01335">
    <property type="entry name" value="Radical_SAM"/>
    <property type="match status" value="1"/>
</dbReference>